<evidence type="ECO:0000256" key="7">
    <source>
        <dbReference type="SAM" id="MobiDB-lite"/>
    </source>
</evidence>
<dbReference type="EMBL" id="JACEFF010000852">
    <property type="protein sequence ID" value="KAH9629767.1"/>
    <property type="molecule type" value="Genomic_DNA"/>
</dbReference>
<keyword evidence="3" id="KW-1133">Transmembrane helix</keyword>
<gene>
    <name evidence="8" type="ORF">HF086_009894</name>
</gene>
<dbReference type="Pfam" id="PF04144">
    <property type="entry name" value="SCAMP"/>
    <property type="match status" value="1"/>
</dbReference>
<evidence type="ECO:0000256" key="1">
    <source>
        <dbReference type="ARBA" id="ARBA00004141"/>
    </source>
</evidence>
<proteinExistence type="inferred from homology"/>
<dbReference type="GO" id="GO:0055038">
    <property type="term" value="C:recycling endosome membrane"/>
    <property type="evidence" value="ECO:0007669"/>
    <property type="project" value="TreeGrafter"/>
</dbReference>
<comment type="subcellular location">
    <subcellularLocation>
        <location evidence="1 5">Membrane</location>
        <topology evidence="1 5">Multi-pass membrane protein</topology>
    </subcellularLocation>
</comment>
<feature type="coiled-coil region" evidence="6">
    <location>
        <begin position="95"/>
        <end position="122"/>
    </location>
</feature>
<evidence type="ECO:0000256" key="6">
    <source>
        <dbReference type="SAM" id="Coils"/>
    </source>
</evidence>
<reference evidence="8" key="1">
    <citation type="journal article" date="2021" name="G3 (Bethesda)">
        <title>Genome and transcriptome analysis of the beet armyworm Spodoptera exigua reveals targets for pest control. .</title>
        <authorList>
            <person name="Simon S."/>
            <person name="Breeschoten T."/>
            <person name="Jansen H.J."/>
            <person name="Dirks R.P."/>
            <person name="Schranz M.E."/>
            <person name="Ros V.I.D."/>
        </authorList>
    </citation>
    <scope>NUCLEOTIDE SEQUENCE</scope>
    <source>
        <strain evidence="8">TB_SE_WUR_2020</strain>
    </source>
</reference>
<evidence type="ECO:0000256" key="2">
    <source>
        <dbReference type="ARBA" id="ARBA00022692"/>
    </source>
</evidence>
<keyword evidence="4" id="KW-0472">Membrane</keyword>
<evidence type="ECO:0000256" key="3">
    <source>
        <dbReference type="ARBA" id="ARBA00022989"/>
    </source>
</evidence>
<dbReference type="AlphaFoldDB" id="A0A922M4S4"/>
<feature type="compositionally biased region" description="Low complexity" evidence="7">
    <location>
        <begin position="80"/>
        <end position="91"/>
    </location>
</feature>
<dbReference type="PANTHER" id="PTHR10687:SF2">
    <property type="entry name" value="SECRETORY CARRIER-ASSOCIATED MEMBRANE PROTEIN"/>
    <property type="match status" value="1"/>
</dbReference>
<dbReference type="Proteomes" id="UP000814243">
    <property type="component" value="Unassembled WGS sequence"/>
</dbReference>
<comment type="caution">
    <text evidence="8">The sequence shown here is derived from an EMBL/GenBank/DDBJ whole genome shotgun (WGS) entry which is preliminary data.</text>
</comment>
<evidence type="ECO:0000313" key="8">
    <source>
        <dbReference type="EMBL" id="KAH9629767.1"/>
    </source>
</evidence>
<comment type="similarity">
    <text evidence="5">Belongs to the SCAMP family.</text>
</comment>
<sequence length="342" mass="38734">MSKFEDNPFSDPTIDNPFADPAVQQVARSTNNATRGLDDYNPFDGQQNANQATPQPPQQPSQPAIMQAVSPPVSGQYTRPAQPQAQSQPPQNFTTADFQRRQEELERKAEELARREAELRAGSAGRRNNWPPLPAFCPIQPCFYQDINVDIPLEFQRIVRHLYHLWMYLAQTVARNQSLQAKYHRGVQRPSYKENETVWITKNISNKKFSWIQGIIKKQIGNVMYSVYVPQLRAEVNRHTDQIRKRVDTTPSDDLSWDPDLIPDVAPLTTTHPERVLPLEGEGRPEPDPGQEATSSATPVTPSRTAALTQRRRAISPIFSTPTENQYISDDSDDDLTGTLSY</sequence>
<keyword evidence="2" id="KW-0812">Transmembrane</keyword>
<feature type="compositionally biased region" description="Polar residues" evidence="7">
    <location>
        <begin position="318"/>
        <end position="328"/>
    </location>
</feature>
<dbReference type="InterPro" id="IPR007273">
    <property type="entry name" value="SCAMP"/>
</dbReference>
<dbReference type="GO" id="GO:0015031">
    <property type="term" value="P:protein transport"/>
    <property type="evidence" value="ECO:0007669"/>
    <property type="project" value="InterPro"/>
</dbReference>
<dbReference type="PANTHER" id="PTHR10687">
    <property type="entry name" value="SECRETORY CARRIER-ASSOCIATED MEMBRANE PROTEIN SCAMP"/>
    <property type="match status" value="1"/>
</dbReference>
<feature type="region of interest" description="Disordered" evidence="7">
    <location>
        <begin position="1"/>
        <end position="93"/>
    </location>
</feature>
<organism evidence="8 9">
    <name type="scientific">Spodoptera exigua</name>
    <name type="common">Beet armyworm</name>
    <name type="synonym">Noctua fulgens</name>
    <dbReference type="NCBI Taxonomy" id="7107"/>
    <lineage>
        <taxon>Eukaryota</taxon>
        <taxon>Metazoa</taxon>
        <taxon>Ecdysozoa</taxon>
        <taxon>Arthropoda</taxon>
        <taxon>Hexapoda</taxon>
        <taxon>Insecta</taxon>
        <taxon>Pterygota</taxon>
        <taxon>Neoptera</taxon>
        <taxon>Endopterygota</taxon>
        <taxon>Lepidoptera</taxon>
        <taxon>Glossata</taxon>
        <taxon>Ditrysia</taxon>
        <taxon>Noctuoidea</taxon>
        <taxon>Noctuidae</taxon>
        <taxon>Amphipyrinae</taxon>
        <taxon>Spodoptera</taxon>
    </lineage>
</organism>
<accession>A0A922M4S4</accession>
<name>A0A922M4S4_SPOEX</name>
<evidence type="ECO:0000256" key="5">
    <source>
        <dbReference type="RuleBase" id="RU363122"/>
    </source>
</evidence>
<feature type="compositionally biased region" description="Basic and acidic residues" evidence="7">
    <location>
        <begin position="272"/>
        <end position="287"/>
    </location>
</feature>
<feature type="compositionally biased region" description="Polar residues" evidence="7">
    <location>
        <begin position="292"/>
        <end position="308"/>
    </location>
</feature>
<feature type="region of interest" description="Disordered" evidence="7">
    <location>
        <begin position="243"/>
        <end position="342"/>
    </location>
</feature>
<evidence type="ECO:0000256" key="4">
    <source>
        <dbReference type="ARBA" id="ARBA00023136"/>
    </source>
</evidence>
<protein>
    <recommendedName>
        <fullName evidence="5">Secretory carrier-associated membrane protein</fullName>
        <shortName evidence="5">Secretory carrier membrane protein</shortName>
    </recommendedName>
</protein>
<dbReference type="GO" id="GO:0032588">
    <property type="term" value="C:trans-Golgi network membrane"/>
    <property type="evidence" value="ECO:0007669"/>
    <property type="project" value="TreeGrafter"/>
</dbReference>
<keyword evidence="5" id="KW-0813">Transport</keyword>
<keyword evidence="6" id="KW-0175">Coiled coil</keyword>
<evidence type="ECO:0000313" key="9">
    <source>
        <dbReference type="Proteomes" id="UP000814243"/>
    </source>
</evidence>